<dbReference type="Gene3D" id="3.90.1200.10">
    <property type="match status" value="1"/>
</dbReference>
<sequence length="336" mass="36580">MNAAQDILHPQTTLENGLARLVPTLDPAAQGIKGLRRLSGGASQETWSFQMDGGEGHHLILRREPAAARSGGTGIGMAAEARVIKRVVTAGVPAPQIEHELTPDDGIGAGFVMIRIDGEALPHRILRDDSYAPARAKFARQAGEILARIHQSDPTGLPIPVLSPREVLDDLGDRHRAFGAARPVFSLALRWLAEHAPEPRAPKLVHGDFRMGNLMFGPEGIRGVLDWELAHIGDPMADMGWLCMESWRFGHADPVGGLGRREDLFAGYEAAGGDPVDPATVRWWEILSALRWGVIIEEMAAWVRDGTDTSVERHVIARRASETEAILLLHLLERAA</sequence>
<evidence type="ECO:0000313" key="3">
    <source>
        <dbReference type="Proteomes" id="UP000183076"/>
    </source>
</evidence>
<name>A0A1H3DDH4_9RHOB</name>
<dbReference type="InterPro" id="IPR051678">
    <property type="entry name" value="AGP_Transferase"/>
</dbReference>
<keyword evidence="2" id="KW-0808">Transferase</keyword>
<proteinExistence type="predicted"/>
<dbReference type="AlphaFoldDB" id="A0A1H3DDH4"/>
<evidence type="ECO:0000313" key="2">
    <source>
        <dbReference type="EMBL" id="SDX64407.1"/>
    </source>
</evidence>
<accession>A0A1H3DDH4</accession>
<dbReference type="Proteomes" id="UP000183076">
    <property type="component" value="Unassembled WGS sequence"/>
</dbReference>
<dbReference type="InterPro" id="IPR002575">
    <property type="entry name" value="Aminoglycoside_PTrfase"/>
</dbReference>
<dbReference type="Pfam" id="PF01636">
    <property type="entry name" value="APH"/>
    <property type="match status" value="1"/>
</dbReference>
<dbReference type="PANTHER" id="PTHR21310:SF57">
    <property type="entry name" value="BLR2944 PROTEIN"/>
    <property type="match status" value="1"/>
</dbReference>
<protein>
    <submittedName>
        <fullName evidence="2">Predicted kinase, aminoglycoside phosphotransferase (APT) family</fullName>
    </submittedName>
</protein>
<dbReference type="InterPro" id="IPR041726">
    <property type="entry name" value="ACAD10_11_N"/>
</dbReference>
<dbReference type="InterPro" id="IPR011009">
    <property type="entry name" value="Kinase-like_dom_sf"/>
</dbReference>
<reference evidence="3" key="1">
    <citation type="submission" date="2016-10" db="EMBL/GenBank/DDBJ databases">
        <authorList>
            <person name="Varghese N."/>
            <person name="Submissions S."/>
        </authorList>
    </citation>
    <scope>NUCLEOTIDE SEQUENCE [LARGE SCALE GENOMIC DNA]</scope>
    <source>
        <strain evidence="3">DSM 10014</strain>
    </source>
</reference>
<dbReference type="STRING" id="60137.SAMN04488041_11063"/>
<dbReference type="GO" id="GO:0016301">
    <property type="term" value="F:kinase activity"/>
    <property type="evidence" value="ECO:0007669"/>
    <property type="project" value="UniProtKB-KW"/>
</dbReference>
<dbReference type="EMBL" id="FNNB01000010">
    <property type="protein sequence ID" value="SDX64407.1"/>
    <property type="molecule type" value="Genomic_DNA"/>
</dbReference>
<dbReference type="SUPFAM" id="SSF56112">
    <property type="entry name" value="Protein kinase-like (PK-like)"/>
    <property type="match status" value="1"/>
</dbReference>
<keyword evidence="2" id="KW-0418">Kinase</keyword>
<dbReference type="GeneID" id="94022536"/>
<feature type="domain" description="Aminoglycoside phosphotransferase" evidence="1">
    <location>
        <begin position="35"/>
        <end position="262"/>
    </location>
</feature>
<gene>
    <name evidence="2" type="ORF">SAMN04488041_11063</name>
</gene>
<organism evidence="2 3">
    <name type="scientific">Sulfitobacter pontiacus</name>
    <dbReference type="NCBI Taxonomy" id="60137"/>
    <lineage>
        <taxon>Bacteria</taxon>
        <taxon>Pseudomonadati</taxon>
        <taxon>Pseudomonadota</taxon>
        <taxon>Alphaproteobacteria</taxon>
        <taxon>Rhodobacterales</taxon>
        <taxon>Roseobacteraceae</taxon>
        <taxon>Sulfitobacter</taxon>
    </lineage>
</organism>
<dbReference type="Gene3D" id="3.30.200.20">
    <property type="entry name" value="Phosphorylase Kinase, domain 1"/>
    <property type="match status" value="1"/>
</dbReference>
<dbReference type="RefSeq" id="WP_244269055.1">
    <property type="nucleotide sequence ID" value="NZ_CP160850.1"/>
</dbReference>
<dbReference type="PANTHER" id="PTHR21310">
    <property type="entry name" value="AMINOGLYCOSIDE PHOSPHOTRANSFERASE-RELATED-RELATED"/>
    <property type="match status" value="1"/>
</dbReference>
<dbReference type="CDD" id="cd05154">
    <property type="entry name" value="ACAD10_11_N-like"/>
    <property type="match status" value="1"/>
</dbReference>
<evidence type="ECO:0000259" key="1">
    <source>
        <dbReference type="Pfam" id="PF01636"/>
    </source>
</evidence>